<keyword evidence="2" id="KW-1185">Reference proteome</keyword>
<dbReference type="Proteomes" id="UP001595897">
    <property type="component" value="Unassembled WGS sequence"/>
</dbReference>
<sequence>MTEINDQESLSKWVREQFQRANKHLAEKGILFESVVTEESRYLAPYAAVWRIRSQDKKSFWVISGDVPADAVPVEAAETAREAMKRFSYSWRMQAENIRRSNTLDKDQQAFATLLDNKADMLYAIASDKKVWQD</sequence>
<dbReference type="Pfam" id="PF16108">
    <property type="entry name" value="DUF4826"/>
    <property type="match status" value="1"/>
</dbReference>
<dbReference type="RefSeq" id="WP_382406316.1">
    <property type="nucleotide sequence ID" value="NZ_JBHSGU010000002.1"/>
</dbReference>
<protein>
    <submittedName>
        <fullName evidence="1">DUF4826 family protein</fullName>
    </submittedName>
</protein>
<organism evidence="1 2">
    <name type="scientific">Glaciecola siphonariae</name>
    <dbReference type="NCBI Taxonomy" id="521012"/>
    <lineage>
        <taxon>Bacteria</taxon>
        <taxon>Pseudomonadati</taxon>
        <taxon>Pseudomonadota</taxon>
        <taxon>Gammaproteobacteria</taxon>
        <taxon>Alteromonadales</taxon>
        <taxon>Alteromonadaceae</taxon>
        <taxon>Glaciecola</taxon>
    </lineage>
</organism>
<evidence type="ECO:0000313" key="2">
    <source>
        <dbReference type="Proteomes" id="UP001595897"/>
    </source>
</evidence>
<proteinExistence type="predicted"/>
<reference evidence="2" key="1">
    <citation type="journal article" date="2019" name="Int. J. Syst. Evol. Microbiol.">
        <title>The Global Catalogue of Microorganisms (GCM) 10K type strain sequencing project: providing services to taxonomists for standard genome sequencing and annotation.</title>
        <authorList>
            <consortium name="The Broad Institute Genomics Platform"/>
            <consortium name="The Broad Institute Genome Sequencing Center for Infectious Disease"/>
            <person name="Wu L."/>
            <person name="Ma J."/>
        </authorList>
    </citation>
    <scope>NUCLEOTIDE SEQUENCE [LARGE SCALE GENOMIC DNA]</scope>
    <source>
        <strain evidence="2">KACC 12507</strain>
    </source>
</reference>
<gene>
    <name evidence="1" type="ORF">ACFO4O_05320</name>
</gene>
<dbReference type="EMBL" id="JBHSGU010000002">
    <property type="protein sequence ID" value="MFC4699575.1"/>
    <property type="molecule type" value="Genomic_DNA"/>
</dbReference>
<dbReference type="InterPro" id="IPR032251">
    <property type="entry name" value="DUF4826"/>
</dbReference>
<name>A0ABV9LUN5_9ALTE</name>
<accession>A0ABV9LUN5</accession>
<comment type="caution">
    <text evidence="1">The sequence shown here is derived from an EMBL/GenBank/DDBJ whole genome shotgun (WGS) entry which is preliminary data.</text>
</comment>
<evidence type="ECO:0000313" key="1">
    <source>
        <dbReference type="EMBL" id="MFC4699575.1"/>
    </source>
</evidence>